<organism evidence="1 2">
    <name type="scientific">Heterobasidion irregulare (strain TC 32-1)</name>
    <dbReference type="NCBI Taxonomy" id="747525"/>
    <lineage>
        <taxon>Eukaryota</taxon>
        <taxon>Fungi</taxon>
        <taxon>Dikarya</taxon>
        <taxon>Basidiomycota</taxon>
        <taxon>Agaricomycotina</taxon>
        <taxon>Agaricomycetes</taxon>
        <taxon>Russulales</taxon>
        <taxon>Bondarzewiaceae</taxon>
        <taxon>Heterobasidion</taxon>
        <taxon>Heterobasidion annosum species complex</taxon>
    </lineage>
</organism>
<evidence type="ECO:0000313" key="2">
    <source>
        <dbReference type="Proteomes" id="UP000030671"/>
    </source>
</evidence>
<dbReference type="HOGENOM" id="CLU_2146187_0_0_1"/>
<proteinExistence type="predicted"/>
<dbReference type="InParanoid" id="W4KH10"/>
<accession>W4KH10</accession>
<dbReference type="RefSeq" id="XP_009542027.1">
    <property type="nucleotide sequence ID" value="XM_009543732.1"/>
</dbReference>
<dbReference type="EMBL" id="KI925455">
    <property type="protein sequence ID" value="ETW85148.1"/>
    <property type="molecule type" value="Genomic_DNA"/>
</dbReference>
<dbReference type="Proteomes" id="UP000030671">
    <property type="component" value="Unassembled WGS sequence"/>
</dbReference>
<reference evidence="1 2" key="1">
    <citation type="journal article" date="2012" name="New Phytol.">
        <title>Insight into trade-off between wood decay and parasitism from the genome of a fungal forest pathogen.</title>
        <authorList>
            <person name="Olson A."/>
            <person name="Aerts A."/>
            <person name="Asiegbu F."/>
            <person name="Belbahri L."/>
            <person name="Bouzid O."/>
            <person name="Broberg A."/>
            <person name="Canback B."/>
            <person name="Coutinho P.M."/>
            <person name="Cullen D."/>
            <person name="Dalman K."/>
            <person name="Deflorio G."/>
            <person name="van Diepen L.T."/>
            <person name="Dunand C."/>
            <person name="Duplessis S."/>
            <person name="Durling M."/>
            <person name="Gonthier P."/>
            <person name="Grimwood J."/>
            <person name="Fossdal C.G."/>
            <person name="Hansson D."/>
            <person name="Henrissat B."/>
            <person name="Hietala A."/>
            <person name="Himmelstrand K."/>
            <person name="Hoffmeister D."/>
            <person name="Hogberg N."/>
            <person name="James T.Y."/>
            <person name="Karlsson M."/>
            <person name="Kohler A."/>
            <person name="Kues U."/>
            <person name="Lee Y.H."/>
            <person name="Lin Y.C."/>
            <person name="Lind M."/>
            <person name="Lindquist E."/>
            <person name="Lombard V."/>
            <person name="Lucas S."/>
            <person name="Lunden K."/>
            <person name="Morin E."/>
            <person name="Murat C."/>
            <person name="Park J."/>
            <person name="Raffaello T."/>
            <person name="Rouze P."/>
            <person name="Salamov A."/>
            <person name="Schmutz J."/>
            <person name="Solheim H."/>
            <person name="Stahlberg J."/>
            <person name="Velez H."/>
            <person name="de Vries R.P."/>
            <person name="Wiebenga A."/>
            <person name="Woodward S."/>
            <person name="Yakovlev I."/>
            <person name="Garbelotto M."/>
            <person name="Martin F."/>
            <person name="Grigoriev I.V."/>
            <person name="Stenlid J."/>
        </authorList>
    </citation>
    <scope>NUCLEOTIDE SEQUENCE [LARGE SCALE GENOMIC DNA]</scope>
    <source>
        <strain evidence="1 2">TC 32-1</strain>
    </source>
</reference>
<dbReference type="AlphaFoldDB" id="W4KH10"/>
<gene>
    <name evidence="1" type="ORF">HETIRDRAFT_310180</name>
</gene>
<dbReference type="GeneID" id="20669759"/>
<dbReference type="KEGG" id="hir:HETIRDRAFT_310180"/>
<name>W4KH10_HETIT</name>
<protein>
    <submittedName>
        <fullName evidence="1">Uncharacterized protein</fullName>
    </submittedName>
</protein>
<keyword evidence="2" id="KW-1185">Reference proteome</keyword>
<evidence type="ECO:0000313" key="1">
    <source>
        <dbReference type="EMBL" id="ETW85148.1"/>
    </source>
</evidence>
<sequence>MVSPYPNNCKPLNNVWQYLGQFVHTLCTYHDCTGVIKGALQCPIMGLGSDSPFGQCYPYPVSPYCLLSQLPHVQLNAILHHCLAIQAICLPFLPFYWLSSACSYYLCSDDRF</sequence>